<comment type="caution">
    <text evidence="2">The sequence shown here is derived from an EMBL/GenBank/DDBJ whole genome shotgun (WGS) entry which is preliminary data.</text>
</comment>
<evidence type="ECO:0000313" key="3">
    <source>
        <dbReference type="Proteomes" id="UP000235777"/>
    </source>
</evidence>
<gene>
    <name evidence="2" type="ORF">C0Z20_12440</name>
</gene>
<name>A0A2N7X403_9BURK</name>
<evidence type="ECO:0000256" key="1">
    <source>
        <dbReference type="SAM" id="MobiDB-lite"/>
    </source>
</evidence>
<dbReference type="STRING" id="863227.GCA_000373005_05189"/>
<accession>A0A2N7X403</accession>
<dbReference type="AlphaFoldDB" id="A0A2N7X403"/>
<keyword evidence="3" id="KW-1185">Reference proteome</keyword>
<feature type="region of interest" description="Disordered" evidence="1">
    <location>
        <begin position="151"/>
        <end position="183"/>
    </location>
</feature>
<protein>
    <submittedName>
        <fullName evidence="2">Uncharacterized protein</fullName>
    </submittedName>
</protein>
<sequence length="183" mass="20068">MSARYGAHDLGFVESCATSHAPVRLTVDDRFDRRELLLHLGDVLEAASGVAKIDRPDEPVSRVALSDSSLQAFPFLRNVATTVLAKDFPQRVASAYGHWPRALLDAELDHAALALPVRRELFDRGADGWDAYVGYMRQKVVWFGVELPDTSTSDTKTVGPSTPAPVQERSPLGKTGWPWTPLG</sequence>
<feature type="compositionally biased region" description="Polar residues" evidence="1">
    <location>
        <begin position="151"/>
        <end position="160"/>
    </location>
</feature>
<reference evidence="2 3" key="1">
    <citation type="submission" date="2018-01" db="EMBL/GenBank/DDBJ databases">
        <title>Whole genome analyses suggest that Burkholderia sensu lato contains two further novel genera in the rhizoxinica-symbiotica group Mycetohabitans gen. nov., and Trinickia gen. nov.: implications for the evolution of diazotrophy and nodulation in the Burkholderiaceae.</title>
        <authorList>
            <person name="Estrada-de los Santos P."/>
            <person name="Palmer M."/>
            <person name="Chavez-Ramirez B."/>
            <person name="Beukes C."/>
            <person name="Steenkamp E.T."/>
            <person name="Hirsch A.M."/>
            <person name="Manyaka P."/>
            <person name="Maluk M."/>
            <person name="Lafos M."/>
            <person name="Crook M."/>
            <person name="Gross E."/>
            <person name="Simon M.F."/>
            <person name="Bueno dos Reis Junior F."/>
            <person name="Poole P.S."/>
            <person name="Venter S.N."/>
            <person name="James E.K."/>
        </authorList>
    </citation>
    <scope>NUCLEOTIDE SEQUENCE [LARGE SCALE GENOMIC DNA]</scope>
    <source>
        <strain evidence="2 3">JPY 581</strain>
    </source>
</reference>
<evidence type="ECO:0000313" key="2">
    <source>
        <dbReference type="EMBL" id="PMS36292.1"/>
    </source>
</evidence>
<proteinExistence type="predicted"/>
<dbReference type="EMBL" id="PNYC01000007">
    <property type="protein sequence ID" value="PMS36292.1"/>
    <property type="molecule type" value="Genomic_DNA"/>
</dbReference>
<organism evidence="2 3">
    <name type="scientific">Trinickia symbiotica</name>
    <dbReference type="NCBI Taxonomy" id="863227"/>
    <lineage>
        <taxon>Bacteria</taxon>
        <taxon>Pseudomonadati</taxon>
        <taxon>Pseudomonadota</taxon>
        <taxon>Betaproteobacteria</taxon>
        <taxon>Burkholderiales</taxon>
        <taxon>Burkholderiaceae</taxon>
        <taxon>Trinickia</taxon>
    </lineage>
</organism>
<dbReference type="Proteomes" id="UP000235777">
    <property type="component" value="Unassembled WGS sequence"/>
</dbReference>